<organism evidence="1 2">
    <name type="scientific">Acidithiobacillus sulfurivorans</name>
    <dbReference type="NCBI Taxonomy" id="1958756"/>
    <lineage>
        <taxon>Bacteria</taxon>
        <taxon>Pseudomonadati</taxon>
        <taxon>Pseudomonadota</taxon>
        <taxon>Acidithiobacillia</taxon>
        <taxon>Acidithiobacillales</taxon>
        <taxon>Acidithiobacillaceae</taxon>
        <taxon>Acidithiobacillus</taxon>
    </lineage>
</organism>
<accession>A0ABS5ZZD6</accession>
<gene>
    <name evidence="1" type="ORF">HAP95_10565</name>
</gene>
<keyword evidence="2" id="KW-1185">Reference proteome</keyword>
<evidence type="ECO:0000313" key="1">
    <source>
        <dbReference type="EMBL" id="MBU2760583.1"/>
    </source>
</evidence>
<name>A0ABS5ZZD6_9PROT</name>
<evidence type="ECO:0000313" key="2">
    <source>
        <dbReference type="Proteomes" id="UP000755654"/>
    </source>
</evidence>
<sequence>MQDLPEYLTVKQFAETYPAFTAGGLRSAIFWKGDELENAGAIARLGRRVLINTPVFLRLVQAGGLRSVRGAA</sequence>
<protein>
    <submittedName>
        <fullName evidence="1">Uncharacterized protein</fullName>
    </submittedName>
</protein>
<dbReference type="EMBL" id="JAAOMP010000121">
    <property type="protein sequence ID" value="MBU2760583.1"/>
    <property type="molecule type" value="Genomic_DNA"/>
</dbReference>
<comment type="caution">
    <text evidence="1">The sequence shown here is derived from an EMBL/GenBank/DDBJ whole genome shotgun (WGS) entry which is preliminary data.</text>
</comment>
<reference evidence="1 2" key="1">
    <citation type="journal article" date="2021" name="ISME J.">
        <title>Genomic evolution of the class Acidithiobacillia: deep-branching Proteobacteria living in extreme acidic conditions.</title>
        <authorList>
            <person name="Moya-Beltran A."/>
            <person name="Beard S."/>
            <person name="Rojas-Villalobos C."/>
            <person name="Issotta F."/>
            <person name="Gallardo Y."/>
            <person name="Ulloa R."/>
            <person name="Giaveno A."/>
            <person name="Degli Esposti M."/>
            <person name="Johnson D.B."/>
            <person name="Quatrini R."/>
        </authorList>
    </citation>
    <scope>NUCLEOTIDE SEQUENCE [LARGE SCALE GENOMIC DNA]</scope>
    <source>
        <strain evidence="1 2">RW2</strain>
    </source>
</reference>
<dbReference type="Proteomes" id="UP000755654">
    <property type="component" value="Unassembled WGS sequence"/>
</dbReference>
<dbReference type="RefSeq" id="WP_215884182.1">
    <property type="nucleotide sequence ID" value="NZ_JAAOMP010000121.1"/>
</dbReference>
<proteinExistence type="predicted"/>